<name>A0ABV5W9V5_9BACL</name>
<sequence length="122" mass="13677">MHEGLSDLTFGVEVEFSGITCERAAQVLVEVFDTTFARFGGWDNEEFHIPDPQDRIWKVEKDGSVDAVRKEGKTVVLATDNYKCELVSAVHCIALHHQASAEFLATDAFFIPKNTTKTMRIT</sequence>
<dbReference type="RefSeq" id="WP_344906439.1">
    <property type="nucleotide sequence ID" value="NZ_BAAAYO010000003.1"/>
</dbReference>
<comment type="caution">
    <text evidence="1">The sequence shown here is derived from an EMBL/GenBank/DDBJ whole genome shotgun (WGS) entry which is preliminary data.</text>
</comment>
<dbReference type="Pfam" id="PF12224">
    <property type="entry name" value="Amidoligase_2"/>
    <property type="match status" value="1"/>
</dbReference>
<evidence type="ECO:0000313" key="1">
    <source>
        <dbReference type="EMBL" id="MFB9756936.1"/>
    </source>
</evidence>
<accession>A0ABV5W9V5</accession>
<dbReference type="InterPro" id="IPR022025">
    <property type="entry name" value="Amidoligase_2"/>
</dbReference>
<keyword evidence="2" id="KW-1185">Reference proteome</keyword>
<gene>
    <name evidence="1" type="ORF">ACFFNY_35670</name>
</gene>
<dbReference type="EMBL" id="JBHMAG010000030">
    <property type="protein sequence ID" value="MFB9756936.1"/>
    <property type="molecule type" value="Genomic_DNA"/>
</dbReference>
<dbReference type="Proteomes" id="UP001589619">
    <property type="component" value="Unassembled WGS sequence"/>
</dbReference>
<evidence type="ECO:0000313" key="2">
    <source>
        <dbReference type="Proteomes" id="UP001589619"/>
    </source>
</evidence>
<proteinExistence type="predicted"/>
<protein>
    <submittedName>
        <fullName evidence="1">Amidoligase family protein</fullName>
    </submittedName>
</protein>
<organism evidence="1 2">
    <name type="scientific">Paenibacillus hodogayensis</name>
    <dbReference type="NCBI Taxonomy" id="279208"/>
    <lineage>
        <taxon>Bacteria</taxon>
        <taxon>Bacillati</taxon>
        <taxon>Bacillota</taxon>
        <taxon>Bacilli</taxon>
        <taxon>Bacillales</taxon>
        <taxon>Paenibacillaceae</taxon>
        <taxon>Paenibacillus</taxon>
    </lineage>
</organism>
<reference evidence="1 2" key="1">
    <citation type="submission" date="2024-09" db="EMBL/GenBank/DDBJ databases">
        <authorList>
            <person name="Sun Q."/>
            <person name="Mori K."/>
        </authorList>
    </citation>
    <scope>NUCLEOTIDE SEQUENCE [LARGE SCALE GENOMIC DNA]</scope>
    <source>
        <strain evidence="1 2">JCM 12520</strain>
    </source>
</reference>